<dbReference type="eggNOG" id="KOG4373">
    <property type="taxonomic scope" value="Eukaryota"/>
</dbReference>
<dbReference type="VEuPathDB" id="AmoebaDB:DICPUDRAFT_146576"/>
<keyword evidence="1" id="KW-0540">Nuclease</keyword>
<proteinExistence type="predicted"/>
<dbReference type="Gene3D" id="3.30.420.10">
    <property type="entry name" value="Ribonuclease H-like superfamily/Ribonuclease H"/>
    <property type="match status" value="1"/>
</dbReference>
<protein>
    <recommendedName>
        <fullName evidence="4">3'-5' exonuclease domain-containing protein</fullName>
    </recommendedName>
</protein>
<feature type="region of interest" description="Disordered" evidence="3">
    <location>
        <begin position="62"/>
        <end position="85"/>
    </location>
</feature>
<evidence type="ECO:0000256" key="1">
    <source>
        <dbReference type="ARBA" id="ARBA00022722"/>
    </source>
</evidence>
<dbReference type="InterPro" id="IPR002562">
    <property type="entry name" value="3'-5'_exonuclease_dom"/>
</dbReference>
<sequence>MLKVLEIYKKSKFLRFGFLFVSCFLVIRSIQSLINKNKNKKKDNDKLNNDEPIDDIINKESIESSSSSSLNNSIDSSLDNSIDENNNKEKKNIDWFKLPSDIKVHVLSNQEECDLVLNEYYQSLLKKIENSKVKVDGADVLANTTESSLSSNDALLFPNCTKENNEGLDFIIGFDAEWSNQNQYQECEGYPHKVALIQLSSKTDVYLIQISQMPTIPQSLEQILVDPRLIKVGVAISQDAATIFSSFSIVTKGCVDLVPIGRLTNYQGNGLASLALNVLNANIDKNNLIRCSHWENKNLTSEQVMYAAIDAWIGREIFETMYYTYKSSKIDPNEPDLVFTLCRPFINTQFKVKVKSKSTNGASTSENGPRVKDSSIFRRMVPDNRVLYDNCLMYSPEDVLLCSISKKKVQWYVSRGLADIVSGDSEQIKIKLRFKPNGEGHSGDFYYLAHKENHCVVCGSTYKILRHSVVPHCYRQYLPEEIKSHSSHDVLLLCCDCHATMEKRSHIMRMMIAKQYGVPLENDHKVYITNSPLVKASKAALVLKKQIEGKNGKGQIPDSKLQEMKKEILDYLNKEEYTTEDLDSLVSTNPKQRNDQYVPHEKKVMEKVLELGEKGIFDFVRTWRKNFIETAQPKHLNPHWSIDKEILNDYKPKDQKVKQIKL</sequence>
<dbReference type="KEGG" id="dpp:DICPUDRAFT_146576"/>
<feature type="domain" description="3'-5' exonuclease" evidence="4">
    <location>
        <begin position="152"/>
        <end position="326"/>
    </location>
</feature>
<reference evidence="6" key="1">
    <citation type="journal article" date="2011" name="Genome Biol.">
        <title>Comparative genomics of the social amoebae Dictyostelium discoideum and Dictyostelium purpureum.</title>
        <authorList>
            <consortium name="US DOE Joint Genome Institute (JGI-PGF)"/>
            <person name="Sucgang R."/>
            <person name="Kuo A."/>
            <person name="Tian X."/>
            <person name="Salerno W."/>
            <person name="Parikh A."/>
            <person name="Feasley C.L."/>
            <person name="Dalin E."/>
            <person name="Tu H."/>
            <person name="Huang E."/>
            <person name="Barry K."/>
            <person name="Lindquist E."/>
            <person name="Shapiro H."/>
            <person name="Bruce D."/>
            <person name="Schmutz J."/>
            <person name="Salamov A."/>
            <person name="Fey P."/>
            <person name="Gaudet P."/>
            <person name="Anjard C."/>
            <person name="Babu M.M."/>
            <person name="Basu S."/>
            <person name="Bushmanova Y."/>
            <person name="van der Wel H."/>
            <person name="Katoh-Kurasawa M."/>
            <person name="Dinh C."/>
            <person name="Coutinho P.M."/>
            <person name="Saito T."/>
            <person name="Elias M."/>
            <person name="Schaap P."/>
            <person name="Kay R.R."/>
            <person name="Henrissat B."/>
            <person name="Eichinger L."/>
            <person name="Rivero F."/>
            <person name="Putnam N.H."/>
            <person name="West C.M."/>
            <person name="Loomis W.F."/>
            <person name="Chisholm R.L."/>
            <person name="Shaulsky G."/>
            <person name="Strassmann J.E."/>
            <person name="Queller D.C."/>
            <person name="Kuspa A."/>
            <person name="Grigoriev I.V."/>
        </authorList>
    </citation>
    <scope>NUCLEOTIDE SEQUENCE [LARGE SCALE GENOMIC DNA]</scope>
    <source>
        <strain evidence="6">QSDP1</strain>
    </source>
</reference>
<feature type="compositionally biased region" description="Low complexity" evidence="3">
    <location>
        <begin position="63"/>
        <end position="84"/>
    </location>
</feature>
<accession>F0Z6B6</accession>
<evidence type="ECO:0000256" key="2">
    <source>
        <dbReference type="ARBA" id="ARBA00022801"/>
    </source>
</evidence>
<dbReference type="GO" id="GO:0006139">
    <property type="term" value="P:nucleobase-containing compound metabolic process"/>
    <property type="evidence" value="ECO:0007669"/>
    <property type="project" value="InterPro"/>
</dbReference>
<dbReference type="OMA" id="RYYQTPK"/>
<dbReference type="GO" id="GO:0005737">
    <property type="term" value="C:cytoplasm"/>
    <property type="evidence" value="ECO:0000318"/>
    <property type="project" value="GO_Central"/>
</dbReference>
<dbReference type="InterPro" id="IPR036397">
    <property type="entry name" value="RNaseH_sf"/>
</dbReference>
<dbReference type="STRING" id="5786.F0Z6B6"/>
<evidence type="ECO:0000313" key="5">
    <source>
        <dbReference type="EMBL" id="EGC40462.1"/>
    </source>
</evidence>
<dbReference type="AlphaFoldDB" id="F0Z6B6"/>
<dbReference type="SUPFAM" id="SSF53098">
    <property type="entry name" value="Ribonuclease H-like"/>
    <property type="match status" value="1"/>
</dbReference>
<dbReference type="GeneID" id="10503392"/>
<dbReference type="CDD" id="cd06141">
    <property type="entry name" value="WRN_exo"/>
    <property type="match status" value="1"/>
</dbReference>
<dbReference type="GO" id="GO:0008408">
    <property type="term" value="F:3'-5' exonuclease activity"/>
    <property type="evidence" value="ECO:0000318"/>
    <property type="project" value="GO_Central"/>
</dbReference>
<dbReference type="Pfam" id="PF01612">
    <property type="entry name" value="DNA_pol_A_exo1"/>
    <property type="match status" value="1"/>
</dbReference>
<dbReference type="Proteomes" id="UP000001064">
    <property type="component" value="Unassembled WGS sequence"/>
</dbReference>
<dbReference type="InterPro" id="IPR051132">
    <property type="entry name" value="3-5_Exonuclease_domain"/>
</dbReference>
<dbReference type="RefSeq" id="XP_003283009.1">
    <property type="nucleotide sequence ID" value="XM_003282961.1"/>
</dbReference>
<gene>
    <name evidence="5" type="ORF">DICPUDRAFT_146576</name>
</gene>
<keyword evidence="2" id="KW-0378">Hydrolase</keyword>
<dbReference type="PANTHER" id="PTHR13620:SF104">
    <property type="entry name" value="EXONUCLEASE 3'-5' DOMAIN-CONTAINING PROTEIN 2"/>
    <property type="match status" value="1"/>
</dbReference>
<dbReference type="GO" id="GO:0005634">
    <property type="term" value="C:nucleus"/>
    <property type="evidence" value="ECO:0000318"/>
    <property type="project" value="GO_Central"/>
</dbReference>
<keyword evidence="6" id="KW-1185">Reference proteome</keyword>
<dbReference type="GO" id="GO:0003676">
    <property type="term" value="F:nucleic acid binding"/>
    <property type="evidence" value="ECO:0007669"/>
    <property type="project" value="InterPro"/>
</dbReference>
<dbReference type="InParanoid" id="F0Z6B6"/>
<evidence type="ECO:0000256" key="3">
    <source>
        <dbReference type="SAM" id="MobiDB-lite"/>
    </source>
</evidence>
<dbReference type="InterPro" id="IPR012337">
    <property type="entry name" value="RNaseH-like_sf"/>
</dbReference>
<evidence type="ECO:0000313" key="6">
    <source>
        <dbReference type="Proteomes" id="UP000001064"/>
    </source>
</evidence>
<organism evidence="5 6">
    <name type="scientific">Dictyostelium purpureum</name>
    <name type="common">Slime mold</name>
    <dbReference type="NCBI Taxonomy" id="5786"/>
    <lineage>
        <taxon>Eukaryota</taxon>
        <taxon>Amoebozoa</taxon>
        <taxon>Evosea</taxon>
        <taxon>Eumycetozoa</taxon>
        <taxon>Dictyostelia</taxon>
        <taxon>Dictyosteliales</taxon>
        <taxon>Dictyosteliaceae</taxon>
        <taxon>Dictyostelium</taxon>
    </lineage>
</organism>
<name>F0Z6B6_DICPU</name>
<evidence type="ECO:0000259" key="4">
    <source>
        <dbReference type="SMART" id="SM00474"/>
    </source>
</evidence>
<dbReference type="SMART" id="SM00474">
    <property type="entry name" value="35EXOc"/>
    <property type="match status" value="1"/>
</dbReference>
<dbReference type="PANTHER" id="PTHR13620">
    <property type="entry name" value="3-5 EXONUCLEASE"/>
    <property type="match status" value="1"/>
</dbReference>
<dbReference type="EMBL" id="GL870942">
    <property type="protein sequence ID" value="EGC40462.1"/>
    <property type="molecule type" value="Genomic_DNA"/>
</dbReference>
<dbReference type="FunCoup" id="F0Z6B6">
    <property type="interactions" value="240"/>
</dbReference>
<dbReference type="OrthoDB" id="18127at2759"/>